<organism evidence="11 12">
    <name type="scientific">Sinanodonta woodiana</name>
    <name type="common">Chinese pond mussel</name>
    <name type="synonym">Anodonta woodiana</name>
    <dbReference type="NCBI Taxonomy" id="1069815"/>
    <lineage>
        <taxon>Eukaryota</taxon>
        <taxon>Metazoa</taxon>
        <taxon>Spiralia</taxon>
        <taxon>Lophotrochozoa</taxon>
        <taxon>Mollusca</taxon>
        <taxon>Bivalvia</taxon>
        <taxon>Autobranchia</taxon>
        <taxon>Heteroconchia</taxon>
        <taxon>Palaeoheterodonta</taxon>
        <taxon>Unionida</taxon>
        <taxon>Unionoidea</taxon>
        <taxon>Unionidae</taxon>
        <taxon>Unioninae</taxon>
        <taxon>Sinanodonta</taxon>
    </lineage>
</organism>
<dbReference type="AlphaFoldDB" id="A0ABD3WHB9"/>
<evidence type="ECO:0000256" key="2">
    <source>
        <dbReference type="ARBA" id="ARBA00004496"/>
    </source>
</evidence>
<feature type="region of interest" description="Disordered" evidence="7">
    <location>
        <begin position="1"/>
        <end position="21"/>
    </location>
</feature>
<dbReference type="InterPro" id="IPR056516">
    <property type="entry name" value="INTS7_N"/>
</dbReference>
<name>A0ABD3WHB9_SINWO</name>
<keyword evidence="6" id="KW-0539">Nucleus</keyword>
<dbReference type="Pfam" id="PF24437">
    <property type="entry name" value="INTS7_HB"/>
    <property type="match status" value="1"/>
</dbReference>
<dbReference type="PANTHER" id="PTHR13322">
    <property type="entry name" value="C1ORF73 PROTEIN"/>
    <property type="match status" value="1"/>
</dbReference>
<evidence type="ECO:0000259" key="8">
    <source>
        <dbReference type="Pfam" id="PF22965"/>
    </source>
</evidence>
<dbReference type="SUPFAM" id="SSF48371">
    <property type="entry name" value="ARM repeat"/>
    <property type="match status" value="1"/>
</dbReference>
<dbReference type="InterPro" id="IPR033060">
    <property type="entry name" value="INTS7"/>
</dbReference>
<dbReference type="GO" id="GO:0005737">
    <property type="term" value="C:cytoplasm"/>
    <property type="evidence" value="ECO:0007669"/>
    <property type="project" value="UniProtKB-SubCell"/>
</dbReference>
<dbReference type="GO" id="GO:0005634">
    <property type="term" value="C:nucleus"/>
    <property type="evidence" value="ECO:0007669"/>
    <property type="project" value="UniProtKB-SubCell"/>
</dbReference>
<evidence type="ECO:0000256" key="1">
    <source>
        <dbReference type="ARBA" id="ARBA00004123"/>
    </source>
</evidence>
<proteinExistence type="inferred from homology"/>
<reference evidence="11 12" key="1">
    <citation type="submission" date="2024-11" db="EMBL/GenBank/DDBJ databases">
        <title>Chromosome-level genome assembly of the freshwater bivalve Anodonta woodiana.</title>
        <authorList>
            <person name="Chen X."/>
        </authorList>
    </citation>
    <scope>NUCLEOTIDE SEQUENCE [LARGE SCALE GENOMIC DNA]</scope>
    <source>
        <strain evidence="11">MN2024</strain>
        <tissue evidence="11">Gills</tissue>
    </source>
</reference>
<keyword evidence="12" id="KW-1185">Reference proteome</keyword>
<feature type="domain" description="Integrator complex subunit 7 N-terminal" evidence="9">
    <location>
        <begin position="36"/>
        <end position="549"/>
    </location>
</feature>
<evidence type="ECO:0000256" key="7">
    <source>
        <dbReference type="SAM" id="MobiDB-lite"/>
    </source>
</evidence>
<gene>
    <name evidence="11" type="ORF">ACJMK2_036480</name>
</gene>
<dbReference type="InterPro" id="IPR056517">
    <property type="entry name" value="INTS7_HB"/>
</dbReference>
<comment type="subcellular location">
    <subcellularLocation>
        <location evidence="2">Cytoplasm</location>
    </subcellularLocation>
    <subcellularLocation>
        <location evidence="1">Nucleus</location>
    </subcellularLocation>
</comment>
<feature type="domain" description="Integrator complex subunit 7 helical bundle" evidence="10">
    <location>
        <begin position="551"/>
        <end position="727"/>
    </location>
</feature>
<evidence type="ECO:0000256" key="3">
    <source>
        <dbReference type="ARBA" id="ARBA00008565"/>
    </source>
</evidence>
<accession>A0ABD3WHB9</accession>
<dbReference type="PANTHER" id="PTHR13322:SF2">
    <property type="entry name" value="INTEGRATOR COMPLEX SUBUNIT 7"/>
    <property type="match status" value="1"/>
</dbReference>
<comment type="caution">
    <text evidence="11">The sequence shown here is derived from an EMBL/GenBank/DDBJ whole genome shotgun (WGS) entry which is preliminary data.</text>
</comment>
<dbReference type="EMBL" id="JBJQND010000006">
    <property type="protein sequence ID" value="KAL3873349.1"/>
    <property type="molecule type" value="Genomic_DNA"/>
</dbReference>
<dbReference type="Proteomes" id="UP001634394">
    <property type="component" value="Unassembled WGS sequence"/>
</dbReference>
<comment type="similarity">
    <text evidence="3">Belongs to the Integrator subunit 7 family.</text>
</comment>
<dbReference type="InterPro" id="IPR016024">
    <property type="entry name" value="ARM-type_fold"/>
</dbReference>
<dbReference type="InterPro" id="IPR054519">
    <property type="entry name" value="INTS7_C"/>
</dbReference>
<sequence>MAASMSATRNLGNAGKSLNRNDNATFEQEQDANSALSDLDRGLHSMKTGVQCESIVRFPRLFEKYPFPILINSALLRLADVFRGGNNFIRWCILRVTQQSEKHLDKILSVDEFMKKIVSVYYSNDPIARAVTLRTLGSISSIIAERKNVHHIVVISLDSHDAVEVDAAVFAAGKFSEQSKTFAANICNKISEMINGIATPVELKLQLIPVLRHMHHDICTAAKARAVCMSLLSSYPAENFSMLTLQTLTHLAAQSLVDIPDQVSLLLDHLVHKDPRRAVKVVALQQLRKLAKIAPHLWKYSFIQILSRFILSTPYAALKIGGLHVLTTLSKSVAFQIFFITEDVDSSLLEVCTLCYQHSDPTLVSKSLELYTSLAIAYSKSKGSVWLSGQNIVEDAMIALQTQTILGSSCENKAHEQEALKLCLSCVIKLVQTHPDTGESFVSCITNLLEQSQEPSSSMLCECLAAIGSQNSKVLQTSALLQVLSLLTKVSQSQENLPRFGTTLCTLVFQAAEGNPVPDHVKDLVLTCVQETDPWRGYQVARQAMRYGQSAIASKIFASLAQKVSSEHFYFWLMGLHDIGSGESCLQERRCKNFEVLSTIMDASLHYQKGLTLLKAASTPNFPLQFQCEYVNLRVDMMQVHSQLIRTCNTFRTCPPPAIATALAITNGQEITRCGQIVNQLMKCVREYEDLSTRFADLYKTSFDADPESLKNIHQLQMSCELMKLAILSITQDAQDGQTMFADKLMFCSGDASRGKGDKFSQQLQTIHKVLDTLIQTEGVQKITHKHTEFLSESAESLTRVPNCFPRFFFQSLQSTALKLAVSPQQNSSLDPVSIQYDTHLTLKVEGVVQHGSCPGLFRKVHAVKMEVISNLQSKNPTGPETKVTDPTSNSLTQTVEPHNDYFSISFLLSFPVFGIHSVSITASIVDETGTVWNTGPKVNLFVKSYDDAIQRAAQSKVPARPSFSPLIS</sequence>
<evidence type="ECO:0000256" key="6">
    <source>
        <dbReference type="ARBA" id="ARBA00023242"/>
    </source>
</evidence>
<evidence type="ECO:0000313" key="12">
    <source>
        <dbReference type="Proteomes" id="UP001634394"/>
    </source>
</evidence>
<evidence type="ECO:0000259" key="9">
    <source>
        <dbReference type="Pfam" id="PF24436"/>
    </source>
</evidence>
<evidence type="ECO:0000256" key="4">
    <source>
        <dbReference type="ARBA" id="ARBA00015336"/>
    </source>
</evidence>
<evidence type="ECO:0000259" key="10">
    <source>
        <dbReference type="Pfam" id="PF24437"/>
    </source>
</evidence>
<feature type="domain" description="Integrator complex subunit 7 C-terminal" evidence="8">
    <location>
        <begin position="819"/>
        <end position="933"/>
    </location>
</feature>
<protein>
    <recommendedName>
        <fullName evidence="4">Integrator complex subunit 7</fullName>
    </recommendedName>
</protein>
<evidence type="ECO:0000313" key="11">
    <source>
        <dbReference type="EMBL" id="KAL3873349.1"/>
    </source>
</evidence>
<evidence type="ECO:0000256" key="5">
    <source>
        <dbReference type="ARBA" id="ARBA00022490"/>
    </source>
</evidence>
<dbReference type="Pfam" id="PF22965">
    <property type="entry name" value="INTS7_C"/>
    <property type="match status" value="1"/>
</dbReference>
<keyword evidence="5" id="KW-0963">Cytoplasm</keyword>
<dbReference type="Pfam" id="PF24436">
    <property type="entry name" value="INTS7_N"/>
    <property type="match status" value="1"/>
</dbReference>